<dbReference type="Pfam" id="PF07735">
    <property type="entry name" value="FBA_2"/>
    <property type="match status" value="1"/>
</dbReference>
<protein>
    <submittedName>
        <fullName evidence="3">FBA_2 domain-containing protein</fullName>
    </submittedName>
</protein>
<dbReference type="PANTHER" id="PTHR21503:SF8">
    <property type="entry name" value="F-BOX ASSOCIATED DOMAIN-CONTAINING PROTEIN-RELATED"/>
    <property type="match status" value="1"/>
</dbReference>
<reference evidence="3" key="1">
    <citation type="submission" date="2016-11" db="UniProtKB">
        <authorList>
            <consortium name="WormBaseParasite"/>
        </authorList>
    </citation>
    <scope>IDENTIFICATION</scope>
</reference>
<evidence type="ECO:0000313" key="2">
    <source>
        <dbReference type="Proteomes" id="UP000095282"/>
    </source>
</evidence>
<evidence type="ECO:0000313" key="3">
    <source>
        <dbReference type="WBParaSite" id="Csp11.Scaffold525.g3016.t1"/>
    </source>
</evidence>
<sequence length="161" mass="18870">MDLLKSVNYQEQNVTPTNAFIINDNRFYEYAELIINQGYLVTLPRLLSFNSKVMKITGSILTPYDVNFFLKLWTKGSCPKLRNLILQISVINFDLISENIFWVENTQRPVLSRNPKATHFTTPHDFYRFDGVYASIFAIRVEVREDGRPDFIHLEMRVLSE</sequence>
<keyword evidence="2" id="KW-1185">Reference proteome</keyword>
<dbReference type="AlphaFoldDB" id="A0A1I7T6Z3"/>
<feature type="domain" description="Sdz-33 F-box" evidence="1">
    <location>
        <begin position="31"/>
        <end position="84"/>
    </location>
</feature>
<dbReference type="InterPro" id="IPR012885">
    <property type="entry name" value="F-box_Sdz-33"/>
</dbReference>
<name>A0A1I7T6Z3_9PELO</name>
<accession>A0A1I7T6Z3</accession>
<dbReference type="eggNOG" id="ENOG502TK2Q">
    <property type="taxonomic scope" value="Eukaryota"/>
</dbReference>
<organism evidence="2 3">
    <name type="scientific">Caenorhabditis tropicalis</name>
    <dbReference type="NCBI Taxonomy" id="1561998"/>
    <lineage>
        <taxon>Eukaryota</taxon>
        <taxon>Metazoa</taxon>
        <taxon>Ecdysozoa</taxon>
        <taxon>Nematoda</taxon>
        <taxon>Chromadorea</taxon>
        <taxon>Rhabditida</taxon>
        <taxon>Rhabditina</taxon>
        <taxon>Rhabditomorpha</taxon>
        <taxon>Rhabditoidea</taxon>
        <taxon>Rhabditidae</taxon>
        <taxon>Peloderinae</taxon>
        <taxon>Caenorhabditis</taxon>
    </lineage>
</organism>
<dbReference type="PANTHER" id="PTHR21503">
    <property type="entry name" value="F-BOX-CONTAINING HYPOTHETICAL PROTEIN C.ELEGANS"/>
    <property type="match status" value="1"/>
</dbReference>
<evidence type="ECO:0000259" key="1">
    <source>
        <dbReference type="Pfam" id="PF07735"/>
    </source>
</evidence>
<dbReference type="Proteomes" id="UP000095282">
    <property type="component" value="Unplaced"/>
</dbReference>
<proteinExistence type="predicted"/>
<dbReference type="WBParaSite" id="Csp11.Scaffold525.g3016.t1">
    <property type="protein sequence ID" value="Csp11.Scaffold525.g3016.t1"/>
    <property type="gene ID" value="Csp11.Scaffold525.g3016"/>
</dbReference>